<keyword evidence="6 7" id="KW-0472">Membrane</keyword>
<evidence type="ECO:0000256" key="3">
    <source>
        <dbReference type="ARBA" id="ARBA00022475"/>
    </source>
</evidence>
<feature type="transmembrane region" description="Helical" evidence="7">
    <location>
        <begin position="274"/>
        <end position="296"/>
    </location>
</feature>
<dbReference type="RefSeq" id="WP_057507239.1">
    <property type="nucleotide sequence ID" value="NZ_LDJK01000008.1"/>
</dbReference>
<evidence type="ECO:0000256" key="5">
    <source>
        <dbReference type="ARBA" id="ARBA00022989"/>
    </source>
</evidence>
<evidence type="ECO:0000256" key="1">
    <source>
        <dbReference type="ARBA" id="ARBA00004651"/>
    </source>
</evidence>
<evidence type="ECO:0000256" key="6">
    <source>
        <dbReference type="ARBA" id="ARBA00023136"/>
    </source>
</evidence>
<keyword evidence="4 7" id="KW-0812">Transmembrane</keyword>
<feature type="transmembrane region" description="Helical" evidence="7">
    <location>
        <begin position="471"/>
        <end position="494"/>
    </location>
</feature>
<dbReference type="Proteomes" id="UP000051386">
    <property type="component" value="Unassembled WGS sequence"/>
</dbReference>
<feature type="transmembrane region" description="Helical" evidence="7">
    <location>
        <begin position="209"/>
        <end position="230"/>
    </location>
</feature>
<feature type="transmembrane region" description="Helical" evidence="7">
    <location>
        <begin position="236"/>
        <end position="254"/>
    </location>
</feature>
<feature type="transmembrane region" description="Helical" evidence="7">
    <location>
        <begin position="58"/>
        <end position="75"/>
    </location>
</feature>
<keyword evidence="2" id="KW-0813">Transport</keyword>
<feature type="transmembrane region" description="Helical" evidence="7">
    <location>
        <begin position="112"/>
        <end position="135"/>
    </location>
</feature>
<dbReference type="InterPro" id="IPR011701">
    <property type="entry name" value="MFS"/>
</dbReference>
<evidence type="ECO:0000256" key="4">
    <source>
        <dbReference type="ARBA" id="ARBA00022692"/>
    </source>
</evidence>
<sequence>MSLTASAPATPALSPARRWSLLFTVAAGLLLVTLDNSVLYTALPTLASELAASDSQQLWIINAYPLVMAGLLLGAGTLGDRIGHRRMFLIGLLAFGAASLAAAFAQSAGQLIAARAALAVGAAAMMPATLALIGLTFHEERERNIAIAIWGSVAIIGAALGPIIGGLLLARFWWGSVFLVNVPVVVLAFIATLVLAPKGVPNSSRRWDLLSSLLALGALSCLVLGIKSVIAAPPAWATAAIATTVALIAAAAFVRRQRVLPYPLLDFAIFRNPAFLSGTLAAVFTLFALAGLQLVTTQRFQLVAGFSPLQAGLLVSVAAMGSLPSALLGGSFLHRVGLRPLISGGLACGAVGVTVVALGFPHGLGWVIAGMALTGVGMGATISVASTAIIGNAPADRAGMASSVEEVAYEFGGLLAVAILGSLAAALYSAFLPADAALPAAAREGIGQALQLAGDGAPVWLGDVHAAYDRGYQLVLGVVAAALAIGALLTALLLRGVHGGRVGAPIAVD</sequence>
<evidence type="ECO:0000313" key="9">
    <source>
        <dbReference type="EMBL" id="KRG76469.1"/>
    </source>
</evidence>
<keyword evidence="3" id="KW-1003">Cell membrane</keyword>
<evidence type="ECO:0000313" key="10">
    <source>
        <dbReference type="Proteomes" id="UP000051386"/>
    </source>
</evidence>
<reference evidence="9 10" key="1">
    <citation type="submission" date="2015-05" db="EMBL/GenBank/DDBJ databases">
        <title>Genome sequencing and analysis of members of genus Stenotrophomonas.</title>
        <authorList>
            <person name="Patil P.P."/>
            <person name="Midha S."/>
            <person name="Patil P.B."/>
        </authorList>
    </citation>
    <scope>NUCLEOTIDE SEQUENCE [LARGE SCALE GENOMIC DNA]</scope>
    <source>
        <strain evidence="9 10">DSM 21508</strain>
    </source>
</reference>
<evidence type="ECO:0000256" key="7">
    <source>
        <dbReference type="SAM" id="Phobius"/>
    </source>
</evidence>
<feature type="transmembrane region" description="Helical" evidence="7">
    <location>
        <begin position="308"/>
        <end position="329"/>
    </location>
</feature>
<feature type="transmembrane region" description="Helical" evidence="7">
    <location>
        <begin position="366"/>
        <end position="390"/>
    </location>
</feature>
<dbReference type="PANTHER" id="PTHR42718:SF47">
    <property type="entry name" value="METHYL VIOLOGEN RESISTANCE PROTEIN SMVA"/>
    <property type="match status" value="1"/>
</dbReference>
<dbReference type="PANTHER" id="PTHR42718">
    <property type="entry name" value="MAJOR FACILITATOR SUPERFAMILY MULTIDRUG TRANSPORTER MFSC"/>
    <property type="match status" value="1"/>
</dbReference>
<dbReference type="SUPFAM" id="SSF103473">
    <property type="entry name" value="MFS general substrate transporter"/>
    <property type="match status" value="1"/>
</dbReference>
<dbReference type="EMBL" id="LDJK01000008">
    <property type="protein sequence ID" value="KRG76469.1"/>
    <property type="molecule type" value="Genomic_DNA"/>
</dbReference>
<organism evidence="9 10">
    <name type="scientific">Stenotrophomonas chelatiphaga</name>
    <dbReference type="NCBI Taxonomy" id="517011"/>
    <lineage>
        <taxon>Bacteria</taxon>
        <taxon>Pseudomonadati</taxon>
        <taxon>Pseudomonadota</taxon>
        <taxon>Gammaproteobacteria</taxon>
        <taxon>Lysobacterales</taxon>
        <taxon>Lysobacteraceae</taxon>
        <taxon>Stenotrophomonas</taxon>
    </lineage>
</organism>
<feature type="transmembrane region" description="Helical" evidence="7">
    <location>
        <begin position="147"/>
        <end position="170"/>
    </location>
</feature>
<dbReference type="InterPro" id="IPR036259">
    <property type="entry name" value="MFS_trans_sf"/>
</dbReference>
<comment type="subcellular location">
    <subcellularLocation>
        <location evidence="1">Cell membrane</location>
        <topology evidence="1">Multi-pass membrane protein</topology>
    </subcellularLocation>
</comment>
<feature type="transmembrane region" description="Helical" evidence="7">
    <location>
        <begin position="341"/>
        <end position="360"/>
    </location>
</feature>
<dbReference type="GO" id="GO:0022857">
    <property type="term" value="F:transmembrane transporter activity"/>
    <property type="evidence" value="ECO:0007669"/>
    <property type="project" value="InterPro"/>
</dbReference>
<feature type="transmembrane region" description="Helical" evidence="7">
    <location>
        <begin position="411"/>
        <end position="431"/>
    </location>
</feature>
<dbReference type="Gene3D" id="1.20.1250.20">
    <property type="entry name" value="MFS general substrate transporter like domains"/>
    <property type="match status" value="1"/>
</dbReference>
<dbReference type="AlphaFoldDB" id="A0A0R0D4H9"/>
<dbReference type="CDD" id="cd17321">
    <property type="entry name" value="MFS_MMR_MDR_like"/>
    <property type="match status" value="1"/>
</dbReference>
<evidence type="ECO:0000259" key="8">
    <source>
        <dbReference type="PROSITE" id="PS50850"/>
    </source>
</evidence>
<protein>
    <submittedName>
        <fullName evidence="9">MFS transporter</fullName>
    </submittedName>
</protein>
<keyword evidence="10" id="KW-1185">Reference proteome</keyword>
<proteinExistence type="predicted"/>
<gene>
    <name evidence="9" type="ORF">ABB28_03250</name>
</gene>
<dbReference type="Gene3D" id="1.20.1720.10">
    <property type="entry name" value="Multidrug resistance protein D"/>
    <property type="match status" value="1"/>
</dbReference>
<dbReference type="InterPro" id="IPR020846">
    <property type="entry name" value="MFS_dom"/>
</dbReference>
<dbReference type="GO" id="GO:0005886">
    <property type="term" value="C:plasma membrane"/>
    <property type="evidence" value="ECO:0007669"/>
    <property type="project" value="UniProtKB-SubCell"/>
</dbReference>
<feature type="transmembrane region" description="Helical" evidence="7">
    <location>
        <begin position="176"/>
        <end position="197"/>
    </location>
</feature>
<evidence type="ECO:0000256" key="2">
    <source>
        <dbReference type="ARBA" id="ARBA00022448"/>
    </source>
</evidence>
<accession>A0A0R0D4H9</accession>
<keyword evidence="5 7" id="KW-1133">Transmembrane helix</keyword>
<name>A0A0R0D4H9_9GAMM</name>
<dbReference type="PATRIC" id="fig|517011.3.peg.3177"/>
<feature type="domain" description="Major facilitator superfamily (MFS) profile" evidence="8">
    <location>
        <begin position="21"/>
        <end position="498"/>
    </location>
</feature>
<dbReference type="PROSITE" id="PS50850">
    <property type="entry name" value="MFS"/>
    <property type="match status" value="1"/>
</dbReference>
<comment type="caution">
    <text evidence="9">The sequence shown here is derived from an EMBL/GenBank/DDBJ whole genome shotgun (WGS) entry which is preliminary data.</text>
</comment>
<dbReference type="Pfam" id="PF07690">
    <property type="entry name" value="MFS_1"/>
    <property type="match status" value="1"/>
</dbReference>
<feature type="transmembrane region" description="Helical" evidence="7">
    <location>
        <begin position="87"/>
        <end position="106"/>
    </location>
</feature>
<feature type="transmembrane region" description="Helical" evidence="7">
    <location>
        <begin position="21"/>
        <end position="43"/>
    </location>
</feature>